<accession>A0A0F2MG20</accession>
<dbReference type="SUPFAM" id="SSF53901">
    <property type="entry name" value="Thiolase-like"/>
    <property type="match status" value="1"/>
</dbReference>
<organism evidence="5 6">
    <name type="scientific">Sporothrix schenckii 1099-18</name>
    <dbReference type="NCBI Taxonomy" id="1397361"/>
    <lineage>
        <taxon>Eukaryota</taxon>
        <taxon>Fungi</taxon>
        <taxon>Dikarya</taxon>
        <taxon>Ascomycota</taxon>
        <taxon>Pezizomycotina</taxon>
        <taxon>Sordariomycetes</taxon>
        <taxon>Sordariomycetidae</taxon>
        <taxon>Ophiostomatales</taxon>
        <taxon>Ophiostomataceae</taxon>
        <taxon>Sporothrix</taxon>
    </lineage>
</organism>
<dbReference type="PANTHER" id="PTHR43775:SF20">
    <property type="entry name" value="HYBRID PKS-NRPS SYNTHETASE APDA"/>
    <property type="match status" value="1"/>
</dbReference>
<dbReference type="KEGG" id="ssck:SPSK_07878"/>
<dbReference type="RefSeq" id="XP_016591324.1">
    <property type="nucleotide sequence ID" value="XM_016734531.1"/>
</dbReference>
<dbReference type="SMR" id="A0A0F2MG20"/>
<dbReference type="VEuPathDB" id="FungiDB:SPSK_07878"/>
<evidence type="ECO:0000313" key="5">
    <source>
        <dbReference type="EMBL" id="KJR88648.1"/>
    </source>
</evidence>
<name>A0A0F2MG20_SPOSC</name>
<keyword evidence="2" id="KW-0597">Phosphoprotein</keyword>
<dbReference type="EMBL" id="AXCR01000004">
    <property type="protein sequence ID" value="KJR88648.1"/>
    <property type="molecule type" value="Genomic_DNA"/>
</dbReference>
<dbReference type="AlphaFoldDB" id="A0A0F2MG20"/>
<sequence>MAERRNIPEPIAVVGSSCRLPGGASTPSKLWELLKEPRDLLSEVPKSRFHVQSFYHPDGEHHGATNATQSYFLDESEDVRTFDYNFFNINPREAESIDPQQRMLLETVYEGMEASGYSIQSLKGSDTCVFVGQSSDDYTAMLQRDLETIPHYFATGVARSIMSNRLSYFFDWKGASVCLDTACSSSLIALHLGIQELRNGTSKLAVAAGVNLILGPEVYIMESKVSTAPSVAVRFEKPRESNGL</sequence>
<evidence type="ECO:0000256" key="2">
    <source>
        <dbReference type="ARBA" id="ARBA00022553"/>
    </source>
</evidence>
<keyword evidence="1" id="KW-0596">Phosphopantetheine</keyword>
<gene>
    <name evidence="5" type="ORF">SPSK_07878</name>
</gene>
<dbReference type="PROSITE" id="PS52004">
    <property type="entry name" value="KS3_2"/>
    <property type="match status" value="1"/>
</dbReference>
<dbReference type="InterPro" id="IPR014030">
    <property type="entry name" value="Ketoacyl_synth_N"/>
</dbReference>
<dbReference type="GO" id="GO:0004312">
    <property type="term" value="F:fatty acid synthase activity"/>
    <property type="evidence" value="ECO:0007669"/>
    <property type="project" value="TreeGrafter"/>
</dbReference>
<dbReference type="InterPro" id="IPR016039">
    <property type="entry name" value="Thiolase-like"/>
</dbReference>
<dbReference type="GO" id="GO:0006633">
    <property type="term" value="P:fatty acid biosynthetic process"/>
    <property type="evidence" value="ECO:0007669"/>
    <property type="project" value="TreeGrafter"/>
</dbReference>
<proteinExistence type="predicted"/>
<dbReference type="GeneID" id="27669808"/>
<dbReference type="OrthoDB" id="329835at2759"/>
<dbReference type="Gene3D" id="3.40.47.10">
    <property type="match status" value="1"/>
</dbReference>
<evidence type="ECO:0000256" key="1">
    <source>
        <dbReference type="ARBA" id="ARBA00022450"/>
    </source>
</evidence>
<dbReference type="SMART" id="SM00825">
    <property type="entry name" value="PKS_KS"/>
    <property type="match status" value="1"/>
</dbReference>
<dbReference type="PANTHER" id="PTHR43775">
    <property type="entry name" value="FATTY ACID SYNTHASE"/>
    <property type="match status" value="1"/>
</dbReference>
<reference evidence="5 6" key="2">
    <citation type="journal article" date="2015" name="Eukaryot. Cell">
        <title>Asexual propagation of a virulent clone complex in a human and feline outbreak of sporotrichosis.</title>
        <authorList>
            <person name="Teixeira Mde M."/>
            <person name="Rodrigues A.M."/>
            <person name="Tsui C.K."/>
            <person name="de Almeida L.G."/>
            <person name="Van Diepeningen A.D."/>
            <person name="van den Ende B.G."/>
            <person name="Fernandes G.F."/>
            <person name="Kano R."/>
            <person name="Hamelin R.C."/>
            <person name="Lopes-Bezerra L.M."/>
            <person name="Vasconcelos A.T."/>
            <person name="de Hoog S."/>
            <person name="de Camargo Z.P."/>
            <person name="Felipe M.S."/>
        </authorList>
    </citation>
    <scope>NUCLEOTIDE SEQUENCE [LARGE SCALE GENOMIC DNA]</scope>
    <source>
        <strain evidence="5 6">1099-18</strain>
    </source>
</reference>
<dbReference type="Proteomes" id="UP000033710">
    <property type="component" value="Unassembled WGS sequence"/>
</dbReference>
<dbReference type="GO" id="GO:0044550">
    <property type="term" value="P:secondary metabolite biosynthetic process"/>
    <property type="evidence" value="ECO:0007669"/>
    <property type="project" value="TreeGrafter"/>
</dbReference>
<dbReference type="CDD" id="cd00833">
    <property type="entry name" value="PKS"/>
    <property type="match status" value="1"/>
</dbReference>
<feature type="domain" description="Ketosynthase family 3 (KS3)" evidence="4">
    <location>
        <begin position="8"/>
        <end position="244"/>
    </location>
</feature>
<dbReference type="Pfam" id="PF00109">
    <property type="entry name" value="ketoacyl-synt"/>
    <property type="match status" value="1"/>
</dbReference>
<protein>
    <recommendedName>
        <fullName evidence="4">Ketosynthase family 3 (KS3) domain-containing protein</fullName>
    </recommendedName>
</protein>
<dbReference type="InterPro" id="IPR050091">
    <property type="entry name" value="PKS_NRPS_Biosynth_Enz"/>
</dbReference>
<comment type="caution">
    <text evidence="5">The sequence shown here is derived from an EMBL/GenBank/DDBJ whole genome shotgun (WGS) entry which is preliminary data.</text>
</comment>
<keyword evidence="3" id="KW-0808">Transferase</keyword>
<evidence type="ECO:0000259" key="4">
    <source>
        <dbReference type="PROSITE" id="PS52004"/>
    </source>
</evidence>
<dbReference type="InterPro" id="IPR020841">
    <property type="entry name" value="PKS_Beta-ketoAc_synthase_dom"/>
</dbReference>
<evidence type="ECO:0000313" key="6">
    <source>
        <dbReference type="Proteomes" id="UP000033710"/>
    </source>
</evidence>
<evidence type="ECO:0000256" key="3">
    <source>
        <dbReference type="ARBA" id="ARBA00022679"/>
    </source>
</evidence>
<reference evidence="5 6" key="1">
    <citation type="journal article" date="2014" name="BMC Genomics">
        <title>Comparative genomics of the major fungal agents of human and animal Sporotrichosis: Sporothrix schenckii and Sporothrix brasiliensis.</title>
        <authorList>
            <person name="Teixeira M.M."/>
            <person name="de Almeida L.G."/>
            <person name="Kubitschek-Barreira P."/>
            <person name="Alves F.L."/>
            <person name="Kioshima E.S."/>
            <person name="Abadio A.K."/>
            <person name="Fernandes L."/>
            <person name="Derengowski L.S."/>
            <person name="Ferreira K.S."/>
            <person name="Souza R.C."/>
            <person name="Ruiz J.C."/>
            <person name="de Andrade N.C."/>
            <person name="Paes H.C."/>
            <person name="Nicola A.M."/>
            <person name="Albuquerque P."/>
            <person name="Gerber A.L."/>
            <person name="Martins V.P."/>
            <person name="Peconick L.D."/>
            <person name="Neto A.V."/>
            <person name="Chaucanez C.B."/>
            <person name="Silva P.A."/>
            <person name="Cunha O.L."/>
            <person name="de Oliveira F.F."/>
            <person name="dos Santos T.C."/>
            <person name="Barros A.L."/>
            <person name="Soares M.A."/>
            <person name="de Oliveira L.M."/>
            <person name="Marini M.M."/>
            <person name="Villalobos-Duno H."/>
            <person name="Cunha M.M."/>
            <person name="de Hoog S."/>
            <person name="da Silveira J.F."/>
            <person name="Henrissat B."/>
            <person name="Nino-Vega G.A."/>
            <person name="Cisalpino P.S."/>
            <person name="Mora-Montes H.M."/>
            <person name="Almeida S.R."/>
            <person name="Stajich J.E."/>
            <person name="Lopes-Bezerra L.M."/>
            <person name="Vasconcelos A.T."/>
            <person name="Felipe M.S."/>
        </authorList>
    </citation>
    <scope>NUCLEOTIDE SEQUENCE [LARGE SCALE GENOMIC DNA]</scope>
    <source>
        <strain evidence="5 6">1099-18</strain>
    </source>
</reference>